<organism evidence="1 2">
    <name type="scientific">Panagrolaimus sp. ES5</name>
    <dbReference type="NCBI Taxonomy" id="591445"/>
    <lineage>
        <taxon>Eukaryota</taxon>
        <taxon>Metazoa</taxon>
        <taxon>Ecdysozoa</taxon>
        <taxon>Nematoda</taxon>
        <taxon>Chromadorea</taxon>
        <taxon>Rhabditida</taxon>
        <taxon>Tylenchina</taxon>
        <taxon>Panagrolaimomorpha</taxon>
        <taxon>Panagrolaimoidea</taxon>
        <taxon>Panagrolaimidae</taxon>
        <taxon>Panagrolaimus</taxon>
    </lineage>
</organism>
<proteinExistence type="predicted"/>
<reference evidence="2" key="1">
    <citation type="submission" date="2022-11" db="UniProtKB">
        <authorList>
            <consortium name="WormBaseParasite"/>
        </authorList>
    </citation>
    <scope>IDENTIFICATION</scope>
</reference>
<name>A0AC34FDY8_9BILA</name>
<evidence type="ECO:0000313" key="2">
    <source>
        <dbReference type="WBParaSite" id="ES5_v2.g15363.t1"/>
    </source>
</evidence>
<dbReference type="Proteomes" id="UP000887579">
    <property type="component" value="Unplaced"/>
</dbReference>
<dbReference type="WBParaSite" id="ES5_v2.g15363.t1">
    <property type="protein sequence ID" value="ES5_v2.g15363.t1"/>
    <property type="gene ID" value="ES5_v2.g15363"/>
</dbReference>
<protein>
    <submittedName>
        <fullName evidence="2">F-box domain-containing protein</fullName>
    </submittedName>
</protein>
<accession>A0AC34FDY8</accession>
<evidence type="ECO:0000313" key="1">
    <source>
        <dbReference type="Proteomes" id="UP000887579"/>
    </source>
</evidence>
<sequence>MLTYNTDNMVRQNFAFPATIMDYIFKNVQPQHLIKLYQTCKFFYNKFHRNIIQNLEIVADGEAEVLTPTKTVICVSNPLLRKLADFWITDSFVYPASLRFGQAIPLYCNYTIKKLEFDAYLLWREFEILTEAGKIEEIKLKGVCRDQIFVGIEDIIAQVPNATSIEISQSIVTPTTCASLASLNHKAKLSNFVLHNINAVDLFNVELLKEFIIKNADVDCNVHIDFELLDGDSDNILNLNNALQLLADVFNDALVNSLEIKNLTLAS</sequence>